<reference evidence="1" key="1">
    <citation type="submission" date="2022-05" db="EMBL/GenBank/DDBJ databases">
        <title>Comparative Genomics of Spacecraft Associated Microbes.</title>
        <authorList>
            <person name="Tran M.T."/>
            <person name="Wright A."/>
            <person name="Seuylemezian A."/>
            <person name="Eisen J."/>
            <person name="Coil D."/>
        </authorList>
    </citation>
    <scope>NUCLEOTIDE SEQUENCE</scope>
    <source>
        <strain evidence="1">FAIRING 10M-2.2</strain>
    </source>
</reference>
<dbReference type="Proteomes" id="UP001202289">
    <property type="component" value="Unassembled WGS sequence"/>
</dbReference>
<gene>
    <name evidence="1" type="ORF">M3215_16865</name>
</gene>
<comment type="caution">
    <text evidence="1">The sequence shown here is derived from an EMBL/GenBank/DDBJ whole genome shotgun (WGS) entry which is preliminary data.</text>
</comment>
<organism evidence="1 2">
    <name type="scientific">Bacillus cytotoxicus</name>
    <dbReference type="NCBI Taxonomy" id="580165"/>
    <lineage>
        <taxon>Bacteria</taxon>
        <taxon>Bacillati</taxon>
        <taxon>Bacillota</taxon>
        <taxon>Bacilli</taxon>
        <taxon>Bacillales</taxon>
        <taxon>Bacillaceae</taxon>
        <taxon>Bacillus</taxon>
        <taxon>Bacillus cereus group</taxon>
    </lineage>
</organism>
<protein>
    <submittedName>
        <fullName evidence="1">Acyl-CoA dehydrogenase family protein</fullName>
    </submittedName>
</protein>
<accession>A0ACC6AAX6</accession>
<dbReference type="EMBL" id="JAMBOP010000023">
    <property type="protein sequence ID" value="MCM3737424.1"/>
    <property type="molecule type" value="Genomic_DNA"/>
</dbReference>
<name>A0ACC6AAX6_9BACI</name>
<evidence type="ECO:0000313" key="2">
    <source>
        <dbReference type="Proteomes" id="UP001202289"/>
    </source>
</evidence>
<sequence>MNKAKLQWNDFFSQYNKTSGDIVTPEDFSDEDQLISKTTEQFVKQDVIPHIQSIEQYDYQATRKLFEKAGELGLLSIEVPEEYGGLDLGKKVSGIVAEKMGFGGAFSVSFNIHAGVGTLPYVYFGTEEQKEKYLPKLASGEWIGAYALTEPNAGSDALNAKTSAVQSEEGTEWLLNGEKQWITNAHLADVYVVFANTNKGMTAFIIERTCKGVSVGVEEKKMGIKGSSTATLILEDVSVPSTNVLGEVGKGHHVALNILNMARLKLAFANIGTAKQAIQLVVNYAKERKQFGAALVDFTMIQEKIANMVISTYGSESAAYRTSGALDDVLLSEQEHNDIVKTMSNYVMECAINKVNCSEVLGEIVDEAVQIHGGYGYMQEYEVERLYRDARISRIFEGTNEINRLTIAKMALKKFRQNESLMNEAPKEENVERNYRYIQLSKQLLNQSLKTLSYSSNLNLDREQEYLRILANMLKELYVMESAFFRTQKALERNGEEKELIKQLVTDVICEEGYRQIESDAISILSSAEQDENKRQVLLEGIRHQSIPLYTNLYMKKREIAKAITKRSRYFV</sequence>
<proteinExistence type="predicted"/>
<keyword evidence="2" id="KW-1185">Reference proteome</keyword>
<evidence type="ECO:0000313" key="1">
    <source>
        <dbReference type="EMBL" id="MCM3737424.1"/>
    </source>
</evidence>